<evidence type="ECO:0000256" key="3">
    <source>
        <dbReference type="SAM" id="SignalP"/>
    </source>
</evidence>
<dbReference type="InterPro" id="IPR002594">
    <property type="entry name" value="GH12"/>
</dbReference>
<dbReference type="SUPFAM" id="SSF49899">
    <property type="entry name" value="Concanavalin A-like lectins/glucanases"/>
    <property type="match status" value="1"/>
</dbReference>
<keyword evidence="2" id="KW-0119">Carbohydrate metabolism</keyword>
<dbReference type="Gene3D" id="2.60.120.180">
    <property type="match status" value="1"/>
</dbReference>
<name>A0AA39GMX5_SARSR</name>
<dbReference type="AlphaFoldDB" id="A0AA39GMX5"/>
<reference evidence="4" key="1">
    <citation type="submission" date="2022-10" db="EMBL/GenBank/DDBJ databases">
        <title>Determination and structural analysis of whole genome sequence of Sarocladium strictum F4-1.</title>
        <authorList>
            <person name="Hu L."/>
            <person name="Jiang Y."/>
        </authorList>
    </citation>
    <scope>NUCLEOTIDE SEQUENCE</scope>
    <source>
        <strain evidence="4">F4-1</strain>
    </source>
</reference>
<dbReference type="InterPro" id="IPR013319">
    <property type="entry name" value="GH11/12"/>
</dbReference>
<protein>
    <submittedName>
        <fullName evidence="4">Uncharacterized protein</fullName>
    </submittedName>
</protein>
<feature type="chain" id="PRO_5041456691" evidence="3">
    <location>
        <begin position="21"/>
        <end position="267"/>
    </location>
</feature>
<keyword evidence="2" id="KW-0326">Glycosidase</keyword>
<feature type="signal peptide" evidence="3">
    <location>
        <begin position="1"/>
        <end position="20"/>
    </location>
</feature>
<dbReference type="Proteomes" id="UP001175261">
    <property type="component" value="Unassembled WGS sequence"/>
</dbReference>
<keyword evidence="5" id="KW-1185">Reference proteome</keyword>
<evidence type="ECO:0000256" key="1">
    <source>
        <dbReference type="ARBA" id="ARBA00005519"/>
    </source>
</evidence>
<accession>A0AA39GMX5</accession>
<dbReference type="PANTHER" id="PTHR34002:SF10">
    <property type="entry name" value="PUTATIVE-RELATED"/>
    <property type="match status" value="1"/>
</dbReference>
<evidence type="ECO:0000313" key="4">
    <source>
        <dbReference type="EMBL" id="KAK0389966.1"/>
    </source>
</evidence>
<dbReference type="GO" id="GO:0000272">
    <property type="term" value="P:polysaccharide catabolic process"/>
    <property type="evidence" value="ECO:0007669"/>
    <property type="project" value="UniProtKB-KW"/>
</dbReference>
<comment type="caution">
    <text evidence="4">The sequence shown here is derived from an EMBL/GenBank/DDBJ whole genome shotgun (WGS) entry which is preliminary data.</text>
</comment>
<comment type="similarity">
    <text evidence="1 2">Belongs to the glycosyl hydrolase 12 (cellulase H) family.</text>
</comment>
<gene>
    <name evidence="4" type="ORF">NLU13_3539</name>
</gene>
<dbReference type="EMBL" id="JAPDFR010000002">
    <property type="protein sequence ID" value="KAK0389966.1"/>
    <property type="molecule type" value="Genomic_DNA"/>
</dbReference>
<dbReference type="InterPro" id="IPR013320">
    <property type="entry name" value="ConA-like_dom_sf"/>
</dbReference>
<dbReference type="Pfam" id="PF01670">
    <property type="entry name" value="Glyco_hydro_12"/>
    <property type="match status" value="1"/>
</dbReference>
<keyword evidence="3" id="KW-0732">Signal</keyword>
<evidence type="ECO:0000313" key="5">
    <source>
        <dbReference type="Proteomes" id="UP001175261"/>
    </source>
</evidence>
<organism evidence="4 5">
    <name type="scientific">Sarocladium strictum</name>
    <name type="common">Black bundle disease fungus</name>
    <name type="synonym">Acremonium strictum</name>
    <dbReference type="NCBI Taxonomy" id="5046"/>
    <lineage>
        <taxon>Eukaryota</taxon>
        <taxon>Fungi</taxon>
        <taxon>Dikarya</taxon>
        <taxon>Ascomycota</taxon>
        <taxon>Pezizomycotina</taxon>
        <taxon>Sordariomycetes</taxon>
        <taxon>Hypocreomycetidae</taxon>
        <taxon>Hypocreales</taxon>
        <taxon>Sarocladiaceae</taxon>
        <taxon>Sarocladium</taxon>
    </lineage>
</organism>
<proteinExistence type="inferred from homology"/>
<dbReference type="GO" id="GO:0008810">
    <property type="term" value="F:cellulase activity"/>
    <property type="evidence" value="ECO:0007669"/>
    <property type="project" value="InterPro"/>
</dbReference>
<keyword evidence="2" id="KW-0624">Polysaccharide degradation</keyword>
<dbReference type="PANTHER" id="PTHR34002">
    <property type="entry name" value="BLR1656 PROTEIN"/>
    <property type="match status" value="1"/>
</dbReference>
<keyword evidence="2" id="KW-0378">Hydrolase</keyword>
<evidence type="ECO:0000256" key="2">
    <source>
        <dbReference type="RuleBase" id="RU361163"/>
    </source>
</evidence>
<sequence>MQYTYLLAAVIAALAGGTAGTPTGQDIVARGRPLVTLCKQYGYHRDNGYEILNNLWGKDSATSGSQCTYYNGRVGTGVSFSSDWSWAGKPNDVKSFIYANRVFTRPLISNIKTLPTSAQWSYNASDIRANVAYDIFTHSDPNHANSGGDYEVMIWLHRYGGVWPITESRTGKPVTRVKIAGYSWDLYTGWNGRMRVYSFLSAQGSLNFFSADVMLFFNYLTKNYQFPASRQYMLIYQFGTEAYTGRSARFDVSRFQAEVTTKSGKTN</sequence>